<sequence>MMMKTMRRYNFVDGSDAYSVFSQYSSRLEGLEQEENGFWYDFVAIVNGTPKDNDNANRANVQSVMDFMKSLGANGGMDEGGDLWCQSICVLRDSVNREMFIKMDYDGSRLS</sequence>
<name>A0A5A7RG19_STRAF</name>
<evidence type="ECO:0000313" key="1">
    <source>
        <dbReference type="EMBL" id="GER56133.1"/>
    </source>
</evidence>
<dbReference type="EMBL" id="BKCP01012514">
    <property type="protein sequence ID" value="GER56133.1"/>
    <property type="molecule type" value="Genomic_DNA"/>
</dbReference>
<dbReference type="GO" id="GO:0032259">
    <property type="term" value="P:methylation"/>
    <property type="evidence" value="ECO:0007669"/>
    <property type="project" value="UniProtKB-KW"/>
</dbReference>
<dbReference type="GO" id="GO:0008168">
    <property type="term" value="F:methyltransferase activity"/>
    <property type="evidence" value="ECO:0007669"/>
    <property type="project" value="UniProtKB-KW"/>
</dbReference>
<gene>
    <name evidence="1" type="ORF">STAS_33851</name>
</gene>
<protein>
    <submittedName>
        <fullName evidence="1">S-adenosyl-L-methionine-dependentmethyltransferases superfamily protein</fullName>
    </submittedName>
</protein>
<keyword evidence="1" id="KW-0808">Transferase</keyword>
<reference evidence="2" key="1">
    <citation type="journal article" date="2019" name="Curr. Biol.">
        <title>Genome Sequence of Striga asiatica Provides Insight into the Evolution of Plant Parasitism.</title>
        <authorList>
            <person name="Yoshida S."/>
            <person name="Kim S."/>
            <person name="Wafula E.K."/>
            <person name="Tanskanen J."/>
            <person name="Kim Y.M."/>
            <person name="Honaas L."/>
            <person name="Yang Z."/>
            <person name="Spallek T."/>
            <person name="Conn C.E."/>
            <person name="Ichihashi Y."/>
            <person name="Cheong K."/>
            <person name="Cui S."/>
            <person name="Der J.P."/>
            <person name="Gundlach H."/>
            <person name="Jiao Y."/>
            <person name="Hori C."/>
            <person name="Ishida J.K."/>
            <person name="Kasahara H."/>
            <person name="Kiba T."/>
            <person name="Kim M.S."/>
            <person name="Koo N."/>
            <person name="Laohavisit A."/>
            <person name="Lee Y.H."/>
            <person name="Lumba S."/>
            <person name="McCourt P."/>
            <person name="Mortimer J.C."/>
            <person name="Mutuku J.M."/>
            <person name="Nomura T."/>
            <person name="Sasaki-Sekimoto Y."/>
            <person name="Seto Y."/>
            <person name="Wang Y."/>
            <person name="Wakatake T."/>
            <person name="Sakakibara H."/>
            <person name="Demura T."/>
            <person name="Yamaguchi S."/>
            <person name="Yoneyama K."/>
            <person name="Manabe R.I."/>
            <person name="Nelson D.C."/>
            <person name="Schulman A.H."/>
            <person name="Timko M.P."/>
            <person name="dePamphilis C.W."/>
            <person name="Choi D."/>
            <person name="Shirasu K."/>
        </authorList>
    </citation>
    <scope>NUCLEOTIDE SEQUENCE [LARGE SCALE GENOMIC DNA]</scope>
    <source>
        <strain evidence="2">cv. UVA1</strain>
    </source>
</reference>
<dbReference type="AlphaFoldDB" id="A0A5A7RG19"/>
<keyword evidence="1" id="KW-0489">Methyltransferase</keyword>
<dbReference type="Proteomes" id="UP000325081">
    <property type="component" value="Unassembled WGS sequence"/>
</dbReference>
<accession>A0A5A7RG19</accession>
<proteinExistence type="predicted"/>
<comment type="caution">
    <text evidence="1">The sequence shown here is derived from an EMBL/GenBank/DDBJ whole genome shotgun (WGS) entry which is preliminary data.</text>
</comment>
<dbReference type="OrthoDB" id="4955136at2759"/>
<keyword evidence="2" id="KW-1185">Reference proteome</keyword>
<evidence type="ECO:0000313" key="2">
    <source>
        <dbReference type="Proteomes" id="UP000325081"/>
    </source>
</evidence>
<organism evidence="1 2">
    <name type="scientific">Striga asiatica</name>
    <name type="common">Asiatic witchweed</name>
    <name type="synonym">Buchnera asiatica</name>
    <dbReference type="NCBI Taxonomy" id="4170"/>
    <lineage>
        <taxon>Eukaryota</taxon>
        <taxon>Viridiplantae</taxon>
        <taxon>Streptophyta</taxon>
        <taxon>Embryophyta</taxon>
        <taxon>Tracheophyta</taxon>
        <taxon>Spermatophyta</taxon>
        <taxon>Magnoliopsida</taxon>
        <taxon>eudicotyledons</taxon>
        <taxon>Gunneridae</taxon>
        <taxon>Pentapetalae</taxon>
        <taxon>asterids</taxon>
        <taxon>lamiids</taxon>
        <taxon>Lamiales</taxon>
        <taxon>Orobanchaceae</taxon>
        <taxon>Buchnereae</taxon>
        <taxon>Striga</taxon>
    </lineage>
</organism>